<evidence type="ECO:0000313" key="3">
    <source>
        <dbReference type="Proteomes" id="UP000634136"/>
    </source>
</evidence>
<dbReference type="AlphaFoldDB" id="A0A834WJ59"/>
<name>A0A834WJ59_9FABA</name>
<gene>
    <name evidence="2" type="ORF">G2W53_026846</name>
</gene>
<dbReference type="EMBL" id="JAAIUW010000008">
    <property type="protein sequence ID" value="KAF7821391.1"/>
    <property type="molecule type" value="Genomic_DNA"/>
</dbReference>
<proteinExistence type="predicted"/>
<comment type="caution">
    <text evidence="2">The sequence shown here is derived from an EMBL/GenBank/DDBJ whole genome shotgun (WGS) entry which is preliminary data.</text>
</comment>
<evidence type="ECO:0000313" key="2">
    <source>
        <dbReference type="EMBL" id="KAF7821391.1"/>
    </source>
</evidence>
<sequence length="105" mass="12216">MRHKGVTGWRGAEKETEKREKNKRVWFGFGEAGRLMEWVDLGKKKGGREVKIMGEGKDEEKRRKNLVGGLKMGKKRWFGLGEEKLGFEMEEKKKRKGGYGNEKEN</sequence>
<feature type="compositionally biased region" description="Basic and acidic residues" evidence="1">
    <location>
        <begin position="11"/>
        <end position="20"/>
    </location>
</feature>
<accession>A0A834WJ59</accession>
<evidence type="ECO:0000256" key="1">
    <source>
        <dbReference type="SAM" id="MobiDB-lite"/>
    </source>
</evidence>
<reference evidence="2" key="1">
    <citation type="submission" date="2020-09" db="EMBL/GenBank/DDBJ databases">
        <title>Genome-Enabled Discovery of Anthraquinone Biosynthesis in Senna tora.</title>
        <authorList>
            <person name="Kang S.-H."/>
            <person name="Pandey R.P."/>
            <person name="Lee C.-M."/>
            <person name="Sim J.-S."/>
            <person name="Jeong J.-T."/>
            <person name="Choi B.-S."/>
            <person name="Jung M."/>
            <person name="Ginzburg D."/>
            <person name="Zhao K."/>
            <person name="Won S.Y."/>
            <person name="Oh T.-J."/>
            <person name="Yu Y."/>
            <person name="Kim N.-H."/>
            <person name="Lee O.R."/>
            <person name="Lee T.-H."/>
            <person name="Bashyal P."/>
            <person name="Kim T.-S."/>
            <person name="Lee W.-H."/>
            <person name="Kawkins C."/>
            <person name="Kim C.-K."/>
            <person name="Kim J.S."/>
            <person name="Ahn B.O."/>
            <person name="Rhee S.Y."/>
            <person name="Sohng J.K."/>
        </authorList>
    </citation>
    <scope>NUCLEOTIDE SEQUENCE</scope>
    <source>
        <tissue evidence="2">Leaf</tissue>
    </source>
</reference>
<organism evidence="2 3">
    <name type="scientific">Senna tora</name>
    <dbReference type="NCBI Taxonomy" id="362788"/>
    <lineage>
        <taxon>Eukaryota</taxon>
        <taxon>Viridiplantae</taxon>
        <taxon>Streptophyta</taxon>
        <taxon>Embryophyta</taxon>
        <taxon>Tracheophyta</taxon>
        <taxon>Spermatophyta</taxon>
        <taxon>Magnoliopsida</taxon>
        <taxon>eudicotyledons</taxon>
        <taxon>Gunneridae</taxon>
        <taxon>Pentapetalae</taxon>
        <taxon>rosids</taxon>
        <taxon>fabids</taxon>
        <taxon>Fabales</taxon>
        <taxon>Fabaceae</taxon>
        <taxon>Caesalpinioideae</taxon>
        <taxon>Cassia clade</taxon>
        <taxon>Senna</taxon>
    </lineage>
</organism>
<protein>
    <submittedName>
        <fullName evidence="2">Uncharacterized protein</fullName>
    </submittedName>
</protein>
<dbReference type="Proteomes" id="UP000634136">
    <property type="component" value="Unassembled WGS sequence"/>
</dbReference>
<keyword evidence="3" id="KW-1185">Reference proteome</keyword>
<feature type="region of interest" description="Disordered" evidence="1">
    <location>
        <begin position="1"/>
        <end position="20"/>
    </location>
</feature>